<sequence>MALYSTEQPFSPAVSRYYFNSLHGLVASNVDDVFHYPDTRNYYAAAHGRNLLPGRGFPSRLYFSTSRDWNYRLRANWGRDNYFYMAYLPCSLDCRGDPLLDPLDWRHPWTPALLAQWQELEHILLATARALIPLRQWIPLDTRMPPLPSNSGYAQCFSHPNDPLNSARRLNAQRFLLAWCCWISFVISLGLANVDGLPRWKKLLQASSLEPTVIDRITQSSFLCGLTKEQRVGMVFNMSADWGIFNLCERMEPSIRIWYLFPTASAADTPSSFGRSLLPKPHFLRSLPLKEKPLVTQPPLFGSTSQRLPVASTSQCLPVASKSHHQPSESSVPLPPSTSSLTLTSPPPSVSGPSRSDASLPHTDRSMSTPAHSSHRDHQALDDEGMPFPPNSAQGRFETMTDFFIRRRLDDEIKLSKESAAHRALRMQRIETFGSMTKPYQKLHYFQWVKAEHFPYHFRQPRTIDWAEEVWEDYTLHQKRFHAWSMDIDFSEDFAPDEEPFDFYAGPNQEFMQVPSWEDNNLPNVQHPTLPVLQPVVGEFKKCFMTIDNMEPLTTALKTRYGATLTPFVGPPSFSFDMALRHLNEEHHGLLSSQEAHGITHFVSSVLAARNTSMLPVEVSDLSIHSPRPPTLVSLTEACPASDPDKRIYVLSCRNSKELGLYLLAYDSITARQICRIGTADLSPLAENLICRGCTFGVLSVDTQATPQLAHTPRVTTSFRARTHTFTRDDYCSYVLSRSRLLLKPALAVAAFTHGGIIWRLASESVQQRGVMDLSSTELPTHNAALINTVDLPQMVTYSLSPSEIEMIVGAYTDYNDRQKQLTTYTWWPTPTIWNSSGLNVGYWTRGCEVWFQDILQKIREGKHYPLSQSQWRKILRRHTKTVRDFQDCLLN</sequence>
<dbReference type="EMBL" id="JASBNA010000026">
    <property type="protein sequence ID" value="KAK7684320.1"/>
    <property type="molecule type" value="Genomic_DNA"/>
</dbReference>
<keyword evidence="2" id="KW-1133">Transmembrane helix</keyword>
<keyword evidence="2" id="KW-0472">Membrane</keyword>
<comment type="caution">
    <text evidence="3">The sequence shown here is derived from an EMBL/GenBank/DDBJ whole genome shotgun (WGS) entry which is preliminary data.</text>
</comment>
<keyword evidence="2" id="KW-0812">Transmembrane</keyword>
<feature type="compositionally biased region" description="Low complexity" evidence="1">
    <location>
        <begin position="328"/>
        <end position="344"/>
    </location>
</feature>
<dbReference type="AlphaFoldDB" id="A0AAW0FZN9"/>
<name>A0AAW0FZN9_9APHY</name>
<accession>A0AAW0FZN9</accession>
<dbReference type="Proteomes" id="UP001385951">
    <property type="component" value="Unassembled WGS sequence"/>
</dbReference>
<evidence type="ECO:0000313" key="3">
    <source>
        <dbReference type="EMBL" id="KAK7684320.1"/>
    </source>
</evidence>
<organism evidence="3 4">
    <name type="scientific">Cerrena zonata</name>
    <dbReference type="NCBI Taxonomy" id="2478898"/>
    <lineage>
        <taxon>Eukaryota</taxon>
        <taxon>Fungi</taxon>
        <taxon>Dikarya</taxon>
        <taxon>Basidiomycota</taxon>
        <taxon>Agaricomycotina</taxon>
        <taxon>Agaricomycetes</taxon>
        <taxon>Polyporales</taxon>
        <taxon>Cerrenaceae</taxon>
        <taxon>Cerrena</taxon>
    </lineage>
</organism>
<evidence type="ECO:0000256" key="1">
    <source>
        <dbReference type="SAM" id="MobiDB-lite"/>
    </source>
</evidence>
<reference evidence="3 4" key="1">
    <citation type="submission" date="2022-09" db="EMBL/GenBank/DDBJ databases">
        <authorList>
            <person name="Palmer J.M."/>
        </authorList>
    </citation>
    <scope>NUCLEOTIDE SEQUENCE [LARGE SCALE GENOMIC DNA]</scope>
    <source>
        <strain evidence="3 4">DSM 7382</strain>
    </source>
</reference>
<evidence type="ECO:0000313" key="4">
    <source>
        <dbReference type="Proteomes" id="UP001385951"/>
    </source>
</evidence>
<protein>
    <submittedName>
        <fullName evidence="3">Uncharacterized protein</fullName>
    </submittedName>
</protein>
<evidence type="ECO:0000256" key="2">
    <source>
        <dbReference type="SAM" id="Phobius"/>
    </source>
</evidence>
<proteinExistence type="predicted"/>
<feature type="region of interest" description="Disordered" evidence="1">
    <location>
        <begin position="315"/>
        <end position="394"/>
    </location>
</feature>
<gene>
    <name evidence="3" type="ORF">QCA50_012644</name>
</gene>
<keyword evidence="4" id="KW-1185">Reference proteome</keyword>
<feature type="transmembrane region" description="Helical" evidence="2">
    <location>
        <begin position="175"/>
        <end position="194"/>
    </location>
</feature>